<dbReference type="OrthoDB" id="8251663at2"/>
<evidence type="ECO:0000313" key="1">
    <source>
        <dbReference type="EMBL" id="RXH25345.1"/>
    </source>
</evidence>
<evidence type="ECO:0000313" key="2">
    <source>
        <dbReference type="Proteomes" id="UP000289546"/>
    </source>
</evidence>
<sequence length="78" mass="8690">MLVERGLQAMNVELVSEAYAIAANYLRRSGAIPDTLVTDERLLGVIIKLLQQGEFNKIRLANKAITWFETQSEARAVA</sequence>
<proteinExistence type="predicted"/>
<protein>
    <submittedName>
        <fullName evidence="1">Uncharacterized protein</fullName>
    </submittedName>
</protein>
<organism evidence="1 2">
    <name type="scientific">Bradyrhizobium nanningense</name>
    <dbReference type="NCBI Taxonomy" id="1325118"/>
    <lineage>
        <taxon>Bacteria</taxon>
        <taxon>Pseudomonadati</taxon>
        <taxon>Pseudomonadota</taxon>
        <taxon>Alphaproteobacteria</taxon>
        <taxon>Hyphomicrobiales</taxon>
        <taxon>Nitrobacteraceae</taxon>
        <taxon>Bradyrhizobium</taxon>
    </lineage>
</organism>
<gene>
    <name evidence="1" type="ORF">XH99_25310</name>
</gene>
<reference evidence="1 2" key="1">
    <citation type="submission" date="2015-04" db="EMBL/GenBank/DDBJ databases">
        <title>Comparative genomics of rhizobia nodulating Arachis hypogaea in China.</title>
        <authorList>
            <person name="Li Y."/>
        </authorList>
    </citation>
    <scope>NUCLEOTIDE SEQUENCE [LARGE SCALE GENOMIC DNA]</scope>
    <source>
        <strain evidence="1 2">CCBAU 51757</strain>
    </source>
</reference>
<dbReference type="Proteomes" id="UP000289546">
    <property type="component" value="Unassembled WGS sequence"/>
</dbReference>
<keyword evidence="2" id="KW-1185">Reference proteome</keyword>
<name>A0A4Q0S0P4_9BRAD</name>
<accession>A0A4Q0S0P4</accession>
<dbReference type="RefSeq" id="WP_128920636.1">
    <property type="nucleotide sequence ID" value="NZ_LBJC01000033.1"/>
</dbReference>
<comment type="caution">
    <text evidence="1">The sequence shown here is derived from an EMBL/GenBank/DDBJ whole genome shotgun (WGS) entry which is preliminary data.</text>
</comment>
<dbReference type="EMBL" id="LBJQ01000086">
    <property type="protein sequence ID" value="RXH25345.1"/>
    <property type="molecule type" value="Genomic_DNA"/>
</dbReference>
<dbReference type="AlphaFoldDB" id="A0A4Q0S0P4"/>